<reference evidence="13 14" key="1">
    <citation type="submission" date="2020-07" db="EMBL/GenBank/DDBJ databases">
        <title>Complete genome sequence of Chitinibacter sp. 2T18.</title>
        <authorList>
            <person name="Bae J.-W."/>
            <person name="Choi J.-W."/>
        </authorList>
    </citation>
    <scope>NUCLEOTIDE SEQUENCE [LARGE SCALE GENOMIC DNA]</scope>
    <source>
        <strain evidence="13 14">2T18</strain>
    </source>
</reference>
<organism evidence="13 14">
    <name type="scientific">Chitinibacter bivalviorum</name>
    <dbReference type="NCBI Taxonomy" id="2739434"/>
    <lineage>
        <taxon>Bacteria</taxon>
        <taxon>Pseudomonadati</taxon>
        <taxon>Pseudomonadota</taxon>
        <taxon>Betaproteobacteria</taxon>
        <taxon>Neisseriales</taxon>
        <taxon>Chitinibacteraceae</taxon>
        <taxon>Chitinibacter</taxon>
    </lineage>
</organism>
<evidence type="ECO:0000256" key="8">
    <source>
        <dbReference type="ARBA" id="ARBA00023114"/>
    </source>
</evidence>
<evidence type="ECO:0000313" key="14">
    <source>
        <dbReference type="Proteomes" id="UP000509597"/>
    </source>
</evidence>
<dbReference type="GO" id="GO:0006811">
    <property type="term" value="P:monoatomic ion transport"/>
    <property type="evidence" value="ECO:0007669"/>
    <property type="project" value="UniProtKB-KW"/>
</dbReference>
<evidence type="ECO:0000259" key="12">
    <source>
        <dbReference type="Pfam" id="PF13609"/>
    </source>
</evidence>
<evidence type="ECO:0000256" key="3">
    <source>
        <dbReference type="ARBA" id="ARBA00022448"/>
    </source>
</evidence>
<accession>A0A7H9BL94</accession>
<dbReference type="InterPro" id="IPR050298">
    <property type="entry name" value="Gram-neg_bact_OMP"/>
</dbReference>
<evidence type="ECO:0000256" key="10">
    <source>
        <dbReference type="ARBA" id="ARBA00023237"/>
    </source>
</evidence>
<proteinExistence type="predicted"/>
<keyword evidence="3" id="KW-0813">Transport</keyword>
<dbReference type="Gene3D" id="2.40.160.10">
    <property type="entry name" value="Porin"/>
    <property type="match status" value="1"/>
</dbReference>
<dbReference type="Proteomes" id="UP000509597">
    <property type="component" value="Chromosome"/>
</dbReference>
<feature type="chain" id="PRO_5028811712" evidence="11">
    <location>
        <begin position="22"/>
        <end position="345"/>
    </location>
</feature>
<evidence type="ECO:0000256" key="2">
    <source>
        <dbReference type="ARBA" id="ARBA00011233"/>
    </source>
</evidence>
<protein>
    <submittedName>
        <fullName evidence="13">Porin</fullName>
    </submittedName>
</protein>
<sequence length="345" mass="37118">MQIKFLAAAISSAILATAAQADVTVGGFLQAEVAYNQNQTNQNGKTDFFSGLYDVGSDIRVIGTHQVTETGKIQWEVSTYLTKEEIAPAGLAFLGDRKLYVRYADSKLGALTLGRDDSPIRMAFVQYDIFNGWASLGTVFDRSSSSRPSYQIKYVSPKMSGLTVRGSVVVASEDGTSEPDKAFYTSVAYDLNPMFGFDFGYSNEKDRGQVEGKDRKAVLAGVRGELLPGLTYGVAYVNASTWAGTGASESKNWILGENLQYVKGDHTFRAAHSYADKSAANLFLLGYEYALPEVTMGTKKISSALYVEGSYIDNSAHSDIVPGFKSSAAMGANTSTVAAGVYVSF</sequence>
<keyword evidence="6 11" id="KW-0732">Signal</keyword>
<dbReference type="GO" id="GO:0009279">
    <property type="term" value="C:cell outer membrane"/>
    <property type="evidence" value="ECO:0007669"/>
    <property type="project" value="UniProtKB-SubCell"/>
</dbReference>
<feature type="domain" description="Porin" evidence="12">
    <location>
        <begin position="9"/>
        <end position="292"/>
    </location>
</feature>
<evidence type="ECO:0000256" key="4">
    <source>
        <dbReference type="ARBA" id="ARBA00022452"/>
    </source>
</evidence>
<dbReference type="GO" id="GO:0046930">
    <property type="term" value="C:pore complex"/>
    <property type="evidence" value="ECO:0007669"/>
    <property type="project" value="UniProtKB-KW"/>
</dbReference>
<comment type="subcellular location">
    <subcellularLocation>
        <location evidence="1">Cell outer membrane</location>
        <topology evidence="1">Multi-pass membrane protein</topology>
    </subcellularLocation>
</comment>
<evidence type="ECO:0000256" key="11">
    <source>
        <dbReference type="SAM" id="SignalP"/>
    </source>
</evidence>
<keyword evidence="14" id="KW-1185">Reference proteome</keyword>
<dbReference type="InterPro" id="IPR033900">
    <property type="entry name" value="Gram_neg_porin_domain"/>
</dbReference>
<keyword evidence="9" id="KW-0472">Membrane</keyword>
<evidence type="ECO:0000256" key="7">
    <source>
        <dbReference type="ARBA" id="ARBA00023065"/>
    </source>
</evidence>
<name>A0A7H9BL94_9NEIS</name>
<evidence type="ECO:0000256" key="1">
    <source>
        <dbReference type="ARBA" id="ARBA00004571"/>
    </source>
</evidence>
<evidence type="ECO:0000256" key="6">
    <source>
        <dbReference type="ARBA" id="ARBA00022729"/>
    </source>
</evidence>
<dbReference type="EMBL" id="CP058627">
    <property type="protein sequence ID" value="QLG89279.1"/>
    <property type="molecule type" value="Genomic_DNA"/>
</dbReference>
<dbReference type="KEGG" id="chiz:HQ393_14075"/>
<dbReference type="RefSeq" id="WP_179355779.1">
    <property type="nucleotide sequence ID" value="NZ_CP058627.1"/>
</dbReference>
<evidence type="ECO:0000256" key="9">
    <source>
        <dbReference type="ARBA" id="ARBA00023136"/>
    </source>
</evidence>
<dbReference type="SUPFAM" id="SSF56935">
    <property type="entry name" value="Porins"/>
    <property type="match status" value="1"/>
</dbReference>
<feature type="signal peptide" evidence="11">
    <location>
        <begin position="1"/>
        <end position="21"/>
    </location>
</feature>
<dbReference type="GO" id="GO:0015288">
    <property type="term" value="F:porin activity"/>
    <property type="evidence" value="ECO:0007669"/>
    <property type="project" value="UniProtKB-KW"/>
</dbReference>
<keyword evidence="5" id="KW-0812">Transmembrane</keyword>
<dbReference type="PANTHER" id="PTHR34501:SF9">
    <property type="entry name" value="MAJOR OUTER MEMBRANE PROTEIN P.IA"/>
    <property type="match status" value="1"/>
</dbReference>
<evidence type="ECO:0000313" key="13">
    <source>
        <dbReference type="EMBL" id="QLG89279.1"/>
    </source>
</evidence>
<dbReference type="InterPro" id="IPR023614">
    <property type="entry name" value="Porin_dom_sf"/>
</dbReference>
<dbReference type="AlphaFoldDB" id="A0A7H9BL94"/>
<gene>
    <name evidence="13" type="ORF">HQ393_14075</name>
</gene>
<keyword evidence="7" id="KW-0406">Ion transport</keyword>
<keyword evidence="8" id="KW-0626">Porin</keyword>
<dbReference type="CDD" id="cd00342">
    <property type="entry name" value="gram_neg_porins"/>
    <property type="match status" value="1"/>
</dbReference>
<dbReference type="PANTHER" id="PTHR34501">
    <property type="entry name" value="PROTEIN YDDL-RELATED"/>
    <property type="match status" value="1"/>
</dbReference>
<keyword evidence="4" id="KW-1134">Transmembrane beta strand</keyword>
<dbReference type="Pfam" id="PF13609">
    <property type="entry name" value="Porin_4"/>
    <property type="match status" value="1"/>
</dbReference>
<comment type="subunit">
    <text evidence="2">Homotrimer.</text>
</comment>
<keyword evidence="10" id="KW-0998">Cell outer membrane</keyword>
<evidence type="ECO:0000256" key="5">
    <source>
        <dbReference type="ARBA" id="ARBA00022692"/>
    </source>
</evidence>